<name>A0A409W4C1_PSICY</name>
<dbReference type="Proteomes" id="UP000283269">
    <property type="component" value="Unassembled WGS sequence"/>
</dbReference>
<gene>
    <name evidence="2" type="ORF">CVT25_003917</name>
</gene>
<evidence type="ECO:0000313" key="3">
    <source>
        <dbReference type="Proteomes" id="UP000283269"/>
    </source>
</evidence>
<feature type="compositionally biased region" description="Low complexity" evidence="1">
    <location>
        <begin position="71"/>
        <end position="97"/>
    </location>
</feature>
<dbReference type="AlphaFoldDB" id="A0A409W4C1"/>
<feature type="region of interest" description="Disordered" evidence="1">
    <location>
        <begin position="1"/>
        <end position="97"/>
    </location>
</feature>
<evidence type="ECO:0000256" key="1">
    <source>
        <dbReference type="SAM" id="MobiDB-lite"/>
    </source>
</evidence>
<feature type="compositionally biased region" description="Low complexity" evidence="1">
    <location>
        <begin position="109"/>
        <end position="119"/>
    </location>
</feature>
<feature type="compositionally biased region" description="Pro residues" evidence="1">
    <location>
        <begin position="120"/>
        <end position="132"/>
    </location>
</feature>
<keyword evidence="3" id="KW-1185">Reference proteome</keyword>
<comment type="caution">
    <text evidence="2">The sequence shown here is derived from an EMBL/GenBank/DDBJ whole genome shotgun (WGS) entry which is preliminary data.</text>
</comment>
<evidence type="ECO:0000313" key="2">
    <source>
        <dbReference type="EMBL" id="PPQ73315.1"/>
    </source>
</evidence>
<accession>A0A409W4C1</accession>
<sequence length="179" mass="19684">MTERTRTRQDTRKRNKEERRKKKEKKKTHSSNVGENRVYSIAVKRDEDKFKSPSNIQKTLKMTCVQAQDLSCSSTPSSPAQSSSTTCPPSISSSLSPVATPPCLALLPYPCPPSSHSSPPASPLPHPHPHPTPSSATPRLLLHQHNLADSRVHMARFHVDSKPALPPVALDTNTCTTRP</sequence>
<feature type="compositionally biased region" description="Basic and acidic residues" evidence="1">
    <location>
        <begin position="1"/>
        <end position="18"/>
    </location>
</feature>
<organism evidence="2 3">
    <name type="scientific">Psilocybe cyanescens</name>
    <dbReference type="NCBI Taxonomy" id="93625"/>
    <lineage>
        <taxon>Eukaryota</taxon>
        <taxon>Fungi</taxon>
        <taxon>Dikarya</taxon>
        <taxon>Basidiomycota</taxon>
        <taxon>Agaricomycotina</taxon>
        <taxon>Agaricomycetes</taxon>
        <taxon>Agaricomycetidae</taxon>
        <taxon>Agaricales</taxon>
        <taxon>Agaricineae</taxon>
        <taxon>Strophariaceae</taxon>
        <taxon>Psilocybe</taxon>
    </lineage>
</organism>
<feature type="compositionally biased region" description="Basic residues" evidence="1">
    <location>
        <begin position="19"/>
        <end position="29"/>
    </location>
</feature>
<dbReference type="InParanoid" id="A0A409W4C1"/>
<feature type="compositionally biased region" description="Polar residues" evidence="1">
    <location>
        <begin position="52"/>
        <end position="70"/>
    </location>
</feature>
<feature type="region of interest" description="Disordered" evidence="1">
    <location>
        <begin position="109"/>
        <end position="140"/>
    </location>
</feature>
<proteinExistence type="predicted"/>
<reference evidence="2 3" key="1">
    <citation type="journal article" date="2018" name="Evol. Lett.">
        <title>Horizontal gene cluster transfer increased hallucinogenic mushroom diversity.</title>
        <authorList>
            <person name="Reynolds H.T."/>
            <person name="Vijayakumar V."/>
            <person name="Gluck-Thaler E."/>
            <person name="Korotkin H.B."/>
            <person name="Matheny P.B."/>
            <person name="Slot J.C."/>
        </authorList>
    </citation>
    <scope>NUCLEOTIDE SEQUENCE [LARGE SCALE GENOMIC DNA]</scope>
    <source>
        <strain evidence="2 3">2631</strain>
    </source>
</reference>
<protein>
    <submittedName>
        <fullName evidence="2">Uncharacterized protein</fullName>
    </submittedName>
</protein>
<dbReference type="EMBL" id="NHYD01003768">
    <property type="protein sequence ID" value="PPQ73315.1"/>
    <property type="molecule type" value="Genomic_DNA"/>
</dbReference>